<proteinExistence type="predicted"/>
<dbReference type="Proteomes" id="UP000319004">
    <property type="component" value="Chromosome"/>
</dbReference>
<dbReference type="KEGG" id="snep:Enr13x_74640"/>
<reference evidence="1 2" key="1">
    <citation type="submission" date="2019-03" db="EMBL/GenBank/DDBJ databases">
        <title>Deep-cultivation of Planctomycetes and their phenomic and genomic characterization uncovers novel biology.</title>
        <authorList>
            <person name="Wiegand S."/>
            <person name="Jogler M."/>
            <person name="Boedeker C."/>
            <person name="Pinto D."/>
            <person name="Vollmers J."/>
            <person name="Rivas-Marin E."/>
            <person name="Kohn T."/>
            <person name="Peeters S.H."/>
            <person name="Heuer A."/>
            <person name="Rast P."/>
            <person name="Oberbeckmann S."/>
            <person name="Bunk B."/>
            <person name="Jeske O."/>
            <person name="Meyerdierks A."/>
            <person name="Storesund J.E."/>
            <person name="Kallscheuer N."/>
            <person name="Luecker S."/>
            <person name="Lage O.M."/>
            <person name="Pohl T."/>
            <person name="Merkel B.J."/>
            <person name="Hornburger P."/>
            <person name="Mueller R.-W."/>
            <person name="Bruemmer F."/>
            <person name="Labrenz M."/>
            <person name="Spormann A.M."/>
            <person name="Op den Camp H."/>
            <person name="Overmann J."/>
            <person name="Amann R."/>
            <person name="Jetten M.S.M."/>
            <person name="Mascher T."/>
            <person name="Medema M.H."/>
            <person name="Devos D.P."/>
            <person name="Kaster A.-K."/>
            <person name="Ovreas L."/>
            <person name="Rohde M."/>
            <person name="Galperin M.Y."/>
            <person name="Jogler C."/>
        </authorList>
    </citation>
    <scope>NUCLEOTIDE SEQUENCE [LARGE SCALE GENOMIC DNA]</scope>
    <source>
        <strain evidence="1 2">Enr13</strain>
    </source>
</reference>
<dbReference type="AlphaFoldDB" id="A0A518I3B1"/>
<gene>
    <name evidence="1" type="ORF">Enr13x_74640</name>
</gene>
<sequence length="66" mass="7290">MIWFPDGHMVFEIELRYIRNLLTAVRTVISVCVSHRSAATNVASSSVSFTPIAVTSREPIRQVAAS</sequence>
<dbReference type="EMBL" id="CP037423">
    <property type="protein sequence ID" value="QDV47554.1"/>
    <property type="molecule type" value="Genomic_DNA"/>
</dbReference>
<evidence type="ECO:0000313" key="1">
    <source>
        <dbReference type="EMBL" id="QDV47554.1"/>
    </source>
</evidence>
<organism evidence="1 2">
    <name type="scientific">Stieleria neptunia</name>
    <dbReference type="NCBI Taxonomy" id="2527979"/>
    <lineage>
        <taxon>Bacteria</taxon>
        <taxon>Pseudomonadati</taxon>
        <taxon>Planctomycetota</taxon>
        <taxon>Planctomycetia</taxon>
        <taxon>Pirellulales</taxon>
        <taxon>Pirellulaceae</taxon>
        <taxon>Stieleria</taxon>
    </lineage>
</organism>
<evidence type="ECO:0000313" key="2">
    <source>
        <dbReference type="Proteomes" id="UP000319004"/>
    </source>
</evidence>
<accession>A0A518I3B1</accession>
<protein>
    <submittedName>
        <fullName evidence="1">Uncharacterized protein</fullName>
    </submittedName>
</protein>
<keyword evidence="2" id="KW-1185">Reference proteome</keyword>
<name>A0A518I3B1_9BACT</name>